<dbReference type="InterPro" id="IPR003959">
    <property type="entry name" value="ATPase_AAA_core"/>
</dbReference>
<gene>
    <name evidence="2" type="ORF">UU37_C0005G0016</name>
</gene>
<dbReference type="Pfam" id="PF00004">
    <property type="entry name" value="AAA"/>
    <property type="match status" value="1"/>
</dbReference>
<evidence type="ECO:0000313" key="2">
    <source>
        <dbReference type="EMBL" id="KKR88370.1"/>
    </source>
</evidence>
<sequence>MSVPERERRNLVVGKQILRLRHFGENLRNPDVYKYLASCQLFFSKDDFLKRVSHVPQQMLDRRNQVRDEDIGNFDRFTHTVTSLWESQDAVKQSQAEYILRNLYRVMEARSAGNPFERELKEDREFSNKILYDNDSISNLADALMARETEEGETFEVTPVTVFGPVTGNRITFGKKAMSAEFALPMTPADHVTNPLEKTDFAASYMNLRTKYIQLEKDYAKHRKEDTSKIEVEFADNSLPSRLAAEAAAIQPKEPRELAIACARGLCISPETEQVNTIESNILEFASSGLRPEAIRRLSIPLDGESIPAIEITETEADLGEYKKRRERGELIQSVPREDYVYSNGEMLFKATGKYLLYFKDGKLNFSYDYETAKPQDMVSRMRTGMEYFNRTVNKLYEYFQLEPRTVILPLDRYREKALVDFEIWDHKSIEERVEHLGGYKESTLSRIEKFRDDVVAHFDNPDNGKPQNILLTGPTGVGKTTVTRALAKAFGEKGIPVYKLSDREPINIDTLTRTVRSFIRNRDGGVLIIEDLVDYFRNASPEQFQQAQASLIQTLKTLADHPKHVVIYNSEKLDELAENRWAMVQPHRTDTIFLDPDISGNGIESLLRAAMARSLSTEEHVVMRDLEITTEQLNKISGGKIDQFIQGVRQIDQDYPGVGLTPNIVGTTSRTTKQAGRLDWKSAGMEEILAAIRDNMENKSRLNPDSPLEQARLAAGEYQTLVTFLQEIQKAGGLDAWKASITGTLIQKIEQLEEKVAALIK</sequence>
<dbReference type="EMBL" id="LCAJ01000005">
    <property type="protein sequence ID" value="KKR88370.1"/>
    <property type="molecule type" value="Genomic_DNA"/>
</dbReference>
<reference evidence="2 3" key="1">
    <citation type="journal article" date="2015" name="Nature">
        <title>rRNA introns, odd ribosomes, and small enigmatic genomes across a large radiation of phyla.</title>
        <authorList>
            <person name="Brown C.T."/>
            <person name="Hug L.A."/>
            <person name="Thomas B.C."/>
            <person name="Sharon I."/>
            <person name="Castelle C.J."/>
            <person name="Singh A."/>
            <person name="Wilkins M.J."/>
            <person name="Williams K.H."/>
            <person name="Banfield J.F."/>
        </authorList>
    </citation>
    <scope>NUCLEOTIDE SEQUENCE [LARGE SCALE GENOMIC DNA]</scope>
</reference>
<proteinExistence type="predicted"/>
<dbReference type="SMART" id="SM00382">
    <property type="entry name" value="AAA"/>
    <property type="match status" value="1"/>
</dbReference>
<accession>A0A0G0WVA1</accession>
<comment type="caution">
    <text evidence="2">The sequence shown here is derived from an EMBL/GenBank/DDBJ whole genome shotgun (WGS) entry which is preliminary data.</text>
</comment>
<dbReference type="Gene3D" id="3.40.50.300">
    <property type="entry name" value="P-loop containing nucleotide triphosphate hydrolases"/>
    <property type="match status" value="1"/>
</dbReference>
<dbReference type="Proteomes" id="UP000033908">
    <property type="component" value="Unassembled WGS sequence"/>
</dbReference>
<evidence type="ECO:0000259" key="1">
    <source>
        <dbReference type="SMART" id="SM00382"/>
    </source>
</evidence>
<organism evidence="2 3">
    <name type="scientific">Candidatus Gottesmanbacteria bacterium GW2011_GWA2_41_12</name>
    <dbReference type="NCBI Taxonomy" id="1618440"/>
    <lineage>
        <taxon>Bacteria</taxon>
        <taxon>Candidatus Gottesmaniibacteriota</taxon>
    </lineage>
</organism>
<protein>
    <recommendedName>
        <fullName evidence="1">AAA+ ATPase domain-containing protein</fullName>
    </recommendedName>
</protein>
<name>A0A0G0WVA1_9BACT</name>
<dbReference type="CDD" id="cd00009">
    <property type="entry name" value="AAA"/>
    <property type="match status" value="1"/>
</dbReference>
<dbReference type="InterPro" id="IPR003593">
    <property type="entry name" value="AAA+_ATPase"/>
</dbReference>
<dbReference type="InterPro" id="IPR027417">
    <property type="entry name" value="P-loop_NTPase"/>
</dbReference>
<dbReference type="AlphaFoldDB" id="A0A0G0WVA1"/>
<feature type="domain" description="AAA+ ATPase" evidence="1">
    <location>
        <begin position="466"/>
        <end position="588"/>
    </location>
</feature>
<dbReference type="SUPFAM" id="SSF52540">
    <property type="entry name" value="P-loop containing nucleoside triphosphate hydrolases"/>
    <property type="match status" value="1"/>
</dbReference>
<evidence type="ECO:0000313" key="3">
    <source>
        <dbReference type="Proteomes" id="UP000033908"/>
    </source>
</evidence>